<comment type="function">
    <text evidence="1 7">Involved in the import of GDP-mannose from the cytoplasm into the Golgi lumen.</text>
</comment>
<dbReference type="EMBL" id="RIBY02002012">
    <property type="protein sequence ID" value="KAH9826265.1"/>
    <property type="molecule type" value="Genomic_DNA"/>
</dbReference>
<keyword evidence="6 7" id="KW-0472">Membrane</keyword>
<evidence type="ECO:0000256" key="5">
    <source>
        <dbReference type="ARBA" id="ARBA00022989"/>
    </source>
</evidence>
<evidence type="ECO:0000256" key="1">
    <source>
        <dbReference type="ARBA" id="ARBA00003420"/>
    </source>
</evidence>
<reference evidence="8 9" key="1">
    <citation type="journal article" date="2018" name="IMA Fungus">
        <title>IMA Genome-F 10: Nine draft genome sequences of Claviceps purpurea s.lat., including C. arundinis, C. humidiphila, and C. cf. spartinae, pseudomolecules for the pitch canker pathogen Fusarium circinatum, draft genome of Davidsoniella eucalypti, Grosmannia galeiformis, Quambalaria eucalypti, and Teratosphaeria destructans.</title>
        <authorList>
            <person name="Wingfield B.D."/>
            <person name="Liu M."/>
            <person name="Nguyen H.D."/>
            <person name="Lane F.A."/>
            <person name="Morgan S.W."/>
            <person name="De Vos L."/>
            <person name="Wilken P.M."/>
            <person name="Duong T.A."/>
            <person name="Aylward J."/>
            <person name="Coetzee M.P."/>
            <person name="Dadej K."/>
            <person name="De Beer Z.W."/>
            <person name="Findlay W."/>
            <person name="Havenga M."/>
            <person name="Kolarik M."/>
            <person name="Menzies J.G."/>
            <person name="Naidoo K."/>
            <person name="Pochopski O."/>
            <person name="Shoukouhi P."/>
            <person name="Santana Q.C."/>
            <person name="Seifert K.A."/>
            <person name="Soal N."/>
            <person name="Steenkamp E.T."/>
            <person name="Tatham C.T."/>
            <person name="van der Nest M.A."/>
            <person name="Wingfield M.J."/>
        </authorList>
    </citation>
    <scope>NUCLEOTIDE SEQUENCE [LARGE SCALE GENOMIC DNA]</scope>
    <source>
        <strain evidence="8">CMW44962</strain>
    </source>
</reference>
<evidence type="ECO:0000256" key="2">
    <source>
        <dbReference type="ARBA" id="ARBA00010425"/>
    </source>
</evidence>
<name>A0A9W7SPB7_9PEZI</name>
<dbReference type="GO" id="GO:0005789">
    <property type="term" value="C:endoplasmic reticulum membrane"/>
    <property type="evidence" value="ECO:0007669"/>
    <property type="project" value="UniProtKB-SubCell"/>
</dbReference>
<feature type="transmembrane region" description="Helical" evidence="7">
    <location>
        <begin position="194"/>
        <end position="213"/>
    </location>
</feature>
<organism evidence="8 9">
    <name type="scientific">Teratosphaeria destructans</name>
    <dbReference type="NCBI Taxonomy" id="418781"/>
    <lineage>
        <taxon>Eukaryota</taxon>
        <taxon>Fungi</taxon>
        <taxon>Dikarya</taxon>
        <taxon>Ascomycota</taxon>
        <taxon>Pezizomycotina</taxon>
        <taxon>Dothideomycetes</taxon>
        <taxon>Dothideomycetidae</taxon>
        <taxon>Mycosphaerellales</taxon>
        <taxon>Teratosphaeriaceae</taxon>
        <taxon>Teratosphaeria</taxon>
    </lineage>
</organism>
<comment type="caution">
    <text evidence="8">The sequence shown here is derived from an EMBL/GenBank/DDBJ whole genome shotgun (WGS) entry which is preliminary data.</text>
</comment>
<keyword evidence="7" id="KW-0968">Cytoplasmic vesicle</keyword>
<keyword evidence="7" id="KW-0813">Transport</keyword>
<evidence type="ECO:0000256" key="7">
    <source>
        <dbReference type="RuleBase" id="RU367097"/>
    </source>
</evidence>
<comment type="similarity">
    <text evidence="2 7">Belongs to the TPT transporter family. SLC35D subfamily.</text>
</comment>
<feature type="transmembrane region" description="Helical" evidence="7">
    <location>
        <begin position="140"/>
        <end position="162"/>
    </location>
</feature>
<protein>
    <recommendedName>
        <fullName evidence="7">GDP-mannose transporter</fullName>
        <shortName evidence="7">GMT</shortName>
    </recommendedName>
</protein>
<feature type="transmembrane region" description="Helical" evidence="7">
    <location>
        <begin position="346"/>
        <end position="362"/>
    </location>
</feature>
<dbReference type="GO" id="GO:0000139">
    <property type="term" value="C:Golgi membrane"/>
    <property type="evidence" value="ECO:0007669"/>
    <property type="project" value="UniProtKB-SubCell"/>
</dbReference>
<accession>A0A9W7SPB7</accession>
<feature type="transmembrane region" description="Helical" evidence="7">
    <location>
        <begin position="257"/>
        <end position="277"/>
    </location>
</feature>
<comment type="subunit">
    <text evidence="3 7">Homooligomer.</text>
</comment>
<dbReference type="InterPro" id="IPR050186">
    <property type="entry name" value="TPT_transporter"/>
</dbReference>
<dbReference type="PANTHER" id="PTHR11132">
    <property type="entry name" value="SOLUTE CARRIER FAMILY 35"/>
    <property type="match status" value="1"/>
</dbReference>
<comment type="subcellular location">
    <subcellularLocation>
        <location evidence="7">Golgi apparatus membrane</location>
        <topology evidence="7">Multi-pass membrane protein</topology>
    </subcellularLocation>
    <subcellularLocation>
        <location evidence="7">Cytoplasmic vesicle membrane</location>
        <topology evidence="7">Multi-pass membrane protein</topology>
    </subcellularLocation>
    <subcellularLocation>
        <location evidence="7">Endoplasmic reticulum membrane</location>
        <topology evidence="7">Multi-pass membrane protein</topology>
    </subcellularLocation>
</comment>
<evidence type="ECO:0000313" key="8">
    <source>
        <dbReference type="EMBL" id="KAH9826265.1"/>
    </source>
</evidence>
<dbReference type="OrthoDB" id="5547497at2759"/>
<keyword evidence="4 7" id="KW-0812">Transmembrane</keyword>
<dbReference type="GO" id="GO:0030659">
    <property type="term" value="C:cytoplasmic vesicle membrane"/>
    <property type="evidence" value="ECO:0007669"/>
    <property type="project" value="UniProtKB-SubCell"/>
</dbReference>
<keyword evidence="7" id="KW-0762">Sugar transport</keyword>
<feature type="transmembrane region" description="Helical" evidence="7">
    <location>
        <begin position="321"/>
        <end position="340"/>
    </location>
</feature>
<proteinExistence type="inferred from homology"/>
<dbReference type="Proteomes" id="UP001138500">
    <property type="component" value="Unassembled WGS sequence"/>
</dbReference>
<keyword evidence="5 7" id="KW-1133">Transmembrane helix</keyword>
<keyword evidence="9" id="KW-1185">Reference proteome</keyword>
<dbReference type="AlphaFoldDB" id="A0A9W7SPB7"/>
<gene>
    <name evidence="8" type="ORF">Tdes44962_MAKER03649</name>
</gene>
<feature type="transmembrane region" description="Helical" evidence="7">
    <location>
        <begin position="98"/>
        <end position="119"/>
    </location>
</feature>
<evidence type="ECO:0000256" key="6">
    <source>
        <dbReference type="ARBA" id="ARBA00023136"/>
    </source>
</evidence>
<evidence type="ECO:0000256" key="3">
    <source>
        <dbReference type="ARBA" id="ARBA00011182"/>
    </source>
</evidence>
<feature type="transmembrane region" description="Helical" evidence="7">
    <location>
        <begin position="233"/>
        <end position="250"/>
    </location>
</feature>
<keyword evidence="7" id="KW-0333">Golgi apparatus</keyword>
<evidence type="ECO:0000256" key="4">
    <source>
        <dbReference type="ARBA" id="ARBA00022692"/>
    </source>
</evidence>
<evidence type="ECO:0000313" key="9">
    <source>
        <dbReference type="Proteomes" id="UP001138500"/>
    </source>
</evidence>
<feature type="transmembrane region" description="Helical" evidence="7">
    <location>
        <begin position="283"/>
        <end position="309"/>
    </location>
</feature>
<sequence>MMTMAATHEQTLTSMPGKDYVEAELQDPEKTHFLPVNDNIADVAEAALITKRRQSWYSAISTKHIATVTINTACAVGLVFINKHIFTSVPIRHAQVSFAALHFAITAGALYAASSHSLATSASRYGIRGTQLFERKHLDVLTVLPLAFGMLASVVLTNASLAYSSIQFYQVARVLTTPTVAALEYLVLRKTVPLMAGLTLVPVCLGVGLVSWFDTIAAASAQAAAAGSTTPLGVLFAGLSLVAAATYTVLIRSIIRVPSVLLLAQGPISVVLMLYIIPFSDDITGWCSVGLSTWLIVLLSGLLACGLHVTQFLIIDGWGPVASTVVGHFKTCLIITIGWLTAGRSLPVGSIMGILLAVGGIIA</sequence>
<keyword evidence="7" id="KW-0256">Endoplasmic reticulum</keyword>
<reference evidence="8 9" key="2">
    <citation type="journal article" date="2021" name="Curr. Genet.">
        <title>Genetic response to nitrogen starvation in the aggressive Eucalyptus foliar pathogen Teratosphaeria destructans.</title>
        <authorList>
            <person name="Havenga M."/>
            <person name="Wingfield B.D."/>
            <person name="Wingfield M.J."/>
            <person name="Dreyer L.L."/>
            <person name="Roets F."/>
            <person name="Aylward J."/>
        </authorList>
    </citation>
    <scope>NUCLEOTIDE SEQUENCE [LARGE SCALE GENOMIC DNA]</scope>
    <source>
        <strain evidence="8">CMW44962</strain>
    </source>
</reference>
<feature type="transmembrane region" description="Helical" evidence="7">
    <location>
        <begin position="65"/>
        <end position="86"/>
    </location>
</feature>